<dbReference type="RefSeq" id="WP_143979701.1">
    <property type="nucleotide sequence ID" value="NZ_CP041695.1"/>
</dbReference>
<dbReference type="KEGG" id="nod:FOH10_04260"/>
<feature type="compositionally biased region" description="Pro residues" evidence="1">
    <location>
        <begin position="601"/>
        <end position="616"/>
    </location>
</feature>
<dbReference type="Proteomes" id="UP000317039">
    <property type="component" value="Chromosome"/>
</dbReference>
<feature type="compositionally biased region" description="Low complexity" evidence="1">
    <location>
        <begin position="502"/>
        <end position="512"/>
    </location>
</feature>
<feature type="region of interest" description="Disordered" evidence="1">
    <location>
        <begin position="136"/>
        <end position="155"/>
    </location>
</feature>
<evidence type="ECO:0000256" key="1">
    <source>
        <dbReference type="SAM" id="MobiDB-lite"/>
    </source>
</evidence>
<name>A0A516NGQ2_9NOCA</name>
<dbReference type="GeneID" id="80331610"/>
<evidence type="ECO:0000313" key="3">
    <source>
        <dbReference type="Proteomes" id="UP000317039"/>
    </source>
</evidence>
<feature type="region of interest" description="Disordered" evidence="1">
    <location>
        <begin position="578"/>
        <end position="662"/>
    </location>
</feature>
<feature type="region of interest" description="Disordered" evidence="1">
    <location>
        <begin position="460"/>
        <end position="563"/>
    </location>
</feature>
<dbReference type="EMBL" id="CP041695">
    <property type="protein sequence ID" value="QDP78065.1"/>
    <property type="molecule type" value="Genomic_DNA"/>
</dbReference>
<organism evidence="2 3">
    <name type="scientific">Nocardia otitidiscaviarum</name>
    <dbReference type="NCBI Taxonomy" id="1823"/>
    <lineage>
        <taxon>Bacteria</taxon>
        <taxon>Bacillati</taxon>
        <taxon>Actinomycetota</taxon>
        <taxon>Actinomycetes</taxon>
        <taxon>Mycobacteriales</taxon>
        <taxon>Nocardiaceae</taxon>
        <taxon>Nocardia</taxon>
    </lineage>
</organism>
<feature type="compositionally biased region" description="Basic and acidic residues" evidence="1">
    <location>
        <begin position="583"/>
        <end position="598"/>
    </location>
</feature>
<dbReference type="AlphaFoldDB" id="A0A516NGQ2"/>
<feature type="compositionally biased region" description="Pro residues" evidence="1">
    <location>
        <begin position="471"/>
        <end position="501"/>
    </location>
</feature>
<proteinExistence type="predicted"/>
<gene>
    <name evidence="2" type="ORF">FOH10_04260</name>
</gene>
<evidence type="ECO:0000313" key="2">
    <source>
        <dbReference type="EMBL" id="QDP78065.1"/>
    </source>
</evidence>
<feature type="region of interest" description="Disordered" evidence="1">
    <location>
        <begin position="786"/>
        <end position="810"/>
    </location>
</feature>
<protein>
    <submittedName>
        <fullName evidence="2">Uncharacterized protein</fullName>
    </submittedName>
</protein>
<sequence>MSWWQTGLSLGVSVAAPVVGNMIVPGAGGLIGGAVGGMAGSFIQAGEIDFTSGNAWVSAGLGLVGSGAGGGLSRVLRNGFEDAGVGRRFLQNRAGRAAANGMDARLDRLGNRAHQRVMNQPLSDFGGRMQNLRARNPLGNAPSRQQLRSDAADQARRDIRTRARQRLEGTAANSASTRADRYRELFRSGERSGRWGTATRAGLGNNLLRGLGGLAAWSVAPGRWDSDDPAGVGGSPETDRTAAQGIWVGGHVESMGEGQFKPGPGSGPPGERVGFLFQPNGIAADLQSWYGSRGGLDGNGSLADGLSDNWQLFGDAGNFETDKATVPPLPTVPMQIGAQTPAAYQEAASRLVQTAQQFDAIQEEVAEQVVESAENTELGREQISALIRGINLKAQTSDGTDASFVELLGQAFAENLSTMEERSGTSSEIAKVIADMEARMNAQLEEDRKALAEAMKKWQELPQNPGNPYNPGTPPWQPSPNDPSSPSPTLPTPNIPTPSDPSKPSDPGRLPGTPGGPSTPGGRDPITRDPSRPNDPTSPSVPAPVTPPSGGMGSGLAGMGSNLLGSLFPLLAAQNGLFGQRDQWGRESDPRRFDRERLSPVQPPQVQPPQPQPTTPPGQQSPQGTGTPGGQPTPHTGPTPGATAPQDSGTPPRTTRSDGKVLYDFKDGRTQYVYPKVYDALEAAFADTKGTDARAAYGMETGKSGEPKDKYPGSRVDPNQLMTGDIAMWEDGRTALLVVFGDENGGPSGGGTLEVIVDGVLTEFGPEMSDAEGDFGAFAGFFHPPGIEESASGTTSGDAIPATDPTVQPVPAMPVSAVG</sequence>
<feature type="compositionally biased region" description="Low complexity" evidence="1">
    <location>
        <begin position="617"/>
        <end position="646"/>
    </location>
</feature>
<reference evidence="2 3" key="1">
    <citation type="submission" date="2019-07" db="EMBL/GenBank/DDBJ databases">
        <title>Complete Genome Sequence and Methylome Analysis of Nocardia otitidis-caviarum NEB252.</title>
        <authorList>
            <person name="Fomenkov A."/>
            <person name="Anton B.P."/>
            <person name="Vincze T."/>
            <person name="Roberts R.J."/>
        </authorList>
    </citation>
    <scope>NUCLEOTIDE SEQUENCE [LARGE SCALE GENOMIC DNA]</scope>
    <source>
        <strain evidence="2 3">NEB252</strain>
    </source>
</reference>
<accession>A0A516NGQ2</accession>